<comment type="similarity">
    <text evidence="2">Belongs to the ORC3 family.</text>
</comment>
<dbReference type="InterPro" id="IPR020795">
    <property type="entry name" value="ORC3"/>
</dbReference>
<keyword evidence="5" id="KW-0539">Nucleus</keyword>
<dbReference type="GO" id="GO:0005656">
    <property type="term" value="C:nuclear pre-replicative complex"/>
    <property type="evidence" value="ECO:0007669"/>
    <property type="project" value="TreeGrafter"/>
</dbReference>
<dbReference type="GO" id="GO:0005664">
    <property type="term" value="C:nuclear origin of replication recognition complex"/>
    <property type="evidence" value="ECO:0007669"/>
    <property type="project" value="InterPro"/>
</dbReference>
<reference evidence="9 10" key="1">
    <citation type="submission" date="2016-07" db="EMBL/GenBank/DDBJ databases">
        <title>Pervasive Adenine N6-methylation of Active Genes in Fungi.</title>
        <authorList>
            <consortium name="DOE Joint Genome Institute"/>
            <person name="Mondo S.J."/>
            <person name="Dannebaum R.O."/>
            <person name="Kuo R.C."/>
            <person name="Labutti K."/>
            <person name="Haridas S."/>
            <person name="Kuo A."/>
            <person name="Salamov A."/>
            <person name="Ahrendt S.R."/>
            <person name="Lipzen A."/>
            <person name="Sullivan W."/>
            <person name="Andreopoulos W.B."/>
            <person name="Clum A."/>
            <person name="Lindquist E."/>
            <person name="Daum C."/>
            <person name="Ramamoorthy G.K."/>
            <person name="Gryganskyi A."/>
            <person name="Culley D."/>
            <person name="Magnuson J.K."/>
            <person name="James T.Y."/>
            <person name="O'Malley M.A."/>
            <person name="Stajich J.E."/>
            <person name="Spatafora J.W."/>
            <person name="Visel A."/>
            <person name="Grigoriev I.V."/>
        </authorList>
    </citation>
    <scope>NUCLEOTIDE SEQUENCE [LARGE SCALE GENOMIC DNA]</scope>
    <source>
        <strain evidence="9 10">62-1032</strain>
    </source>
</reference>
<dbReference type="InterPro" id="IPR045667">
    <property type="entry name" value="ORC3_N"/>
</dbReference>
<dbReference type="Pfam" id="PF18137">
    <property type="entry name" value="WHD_ORC"/>
    <property type="match status" value="1"/>
</dbReference>
<dbReference type="Pfam" id="PF07034">
    <property type="entry name" value="ORC3_N"/>
    <property type="match status" value="1"/>
</dbReference>
<evidence type="ECO:0000256" key="1">
    <source>
        <dbReference type="ARBA" id="ARBA00004123"/>
    </source>
</evidence>
<organism evidence="9 10">
    <name type="scientific">Leucosporidium creatinivorum</name>
    <dbReference type="NCBI Taxonomy" id="106004"/>
    <lineage>
        <taxon>Eukaryota</taxon>
        <taxon>Fungi</taxon>
        <taxon>Dikarya</taxon>
        <taxon>Basidiomycota</taxon>
        <taxon>Pucciniomycotina</taxon>
        <taxon>Microbotryomycetes</taxon>
        <taxon>Leucosporidiales</taxon>
        <taxon>Leucosporidium</taxon>
    </lineage>
</organism>
<feature type="domain" description="Origin recognition complex subunit 3 winged helix C-terminal" evidence="8">
    <location>
        <begin position="722"/>
        <end position="828"/>
    </location>
</feature>
<feature type="region of interest" description="Disordered" evidence="6">
    <location>
        <begin position="124"/>
        <end position="163"/>
    </location>
</feature>
<feature type="compositionally biased region" description="Acidic residues" evidence="6">
    <location>
        <begin position="776"/>
        <end position="791"/>
    </location>
</feature>
<gene>
    <name evidence="9" type="ORF">BCR35DRAFT_309298</name>
</gene>
<evidence type="ECO:0000259" key="7">
    <source>
        <dbReference type="Pfam" id="PF07034"/>
    </source>
</evidence>
<evidence type="ECO:0000256" key="5">
    <source>
        <dbReference type="ARBA" id="ARBA00023242"/>
    </source>
</evidence>
<dbReference type="STRING" id="106004.A0A1Y2DJM0"/>
<keyword evidence="4" id="KW-0238">DNA-binding</keyword>
<evidence type="ECO:0000259" key="8">
    <source>
        <dbReference type="Pfam" id="PF18137"/>
    </source>
</evidence>
<feature type="region of interest" description="Disordered" evidence="6">
    <location>
        <begin position="523"/>
        <end position="549"/>
    </location>
</feature>
<dbReference type="GO" id="GO:0003688">
    <property type="term" value="F:DNA replication origin binding"/>
    <property type="evidence" value="ECO:0007669"/>
    <property type="project" value="TreeGrafter"/>
</dbReference>
<keyword evidence="10" id="KW-1185">Reference proteome</keyword>
<evidence type="ECO:0000256" key="3">
    <source>
        <dbReference type="ARBA" id="ARBA00022705"/>
    </source>
</evidence>
<accession>A0A1Y2DJM0</accession>
<feature type="region of interest" description="Disordered" evidence="6">
    <location>
        <begin position="755"/>
        <end position="794"/>
    </location>
</feature>
<dbReference type="EMBL" id="MCGR01000076">
    <property type="protein sequence ID" value="ORY59430.1"/>
    <property type="molecule type" value="Genomic_DNA"/>
</dbReference>
<evidence type="ECO:0000256" key="4">
    <source>
        <dbReference type="ARBA" id="ARBA00023125"/>
    </source>
</evidence>
<comment type="subcellular location">
    <subcellularLocation>
        <location evidence="1">Nucleus</location>
    </subcellularLocation>
</comment>
<dbReference type="GO" id="GO:0006270">
    <property type="term" value="P:DNA replication initiation"/>
    <property type="evidence" value="ECO:0007669"/>
    <property type="project" value="TreeGrafter"/>
</dbReference>
<dbReference type="PANTHER" id="PTHR12748:SF0">
    <property type="entry name" value="ORIGIN RECOGNITION COMPLEX SUBUNIT 3"/>
    <property type="match status" value="1"/>
</dbReference>
<dbReference type="InterPro" id="IPR040855">
    <property type="entry name" value="ORC_WH_C"/>
</dbReference>
<evidence type="ECO:0000313" key="10">
    <source>
        <dbReference type="Proteomes" id="UP000193467"/>
    </source>
</evidence>
<dbReference type="Proteomes" id="UP000193467">
    <property type="component" value="Unassembled WGS sequence"/>
</dbReference>
<name>A0A1Y2DJM0_9BASI</name>
<dbReference type="AlphaFoldDB" id="A0A1Y2DJM0"/>
<keyword evidence="3" id="KW-0235">DNA replication</keyword>
<evidence type="ECO:0000256" key="2">
    <source>
        <dbReference type="ARBA" id="ARBA00010977"/>
    </source>
</evidence>
<dbReference type="InParanoid" id="A0A1Y2DJM0"/>
<dbReference type="OrthoDB" id="10265211at2759"/>
<dbReference type="PANTHER" id="PTHR12748">
    <property type="entry name" value="ORIGIN RECOGNITION COMPLEX SUBUNIT 3"/>
    <property type="match status" value="1"/>
</dbReference>
<proteinExistence type="inferred from homology"/>
<comment type="caution">
    <text evidence="9">The sequence shown here is derived from an EMBL/GenBank/DDBJ whole genome shotgun (WGS) entry which is preliminary data.</text>
</comment>
<feature type="domain" description="Origin recognition complex subunit 3 N-terminal" evidence="7">
    <location>
        <begin position="43"/>
        <end position="368"/>
    </location>
</feature>
<dbReference type="GO" id="GO:0031261">
    <property type="term" value="C:DNA replication preinitiation complex"/>
    <property type="evidence" value="ECO:0007669"/>
    <property type="project" value="TreeGrafter"/>
</dbReference>
<feature type="region of interest" description="Disordered" evidence="6">
    <location>
        <begin position="665"/>
        <end position="715"/>
    </location>
</feature>
<protein>
    <submittedName>
        <fullName evidence="9">Origin recognition complex subunit 3 N-terminus-domain-containing protein</fullName>
    </submittedName>
</protein>
<evidence type="ECO:0000313" key="9">
    <source>
        <dbReference type="EMBL" id="ORY59430.1"/>
    </source>
</evidence>
<sequence>MDMDSSTPFSEPVASTSRAVFHLPYKPPTEPVVDDPFSPDELWFRLYEHAWAATSSRIHATLSSLHDASLDEIVSFVDQSRDAGSTLLAALAGRASLRTGLIVGANPTSSPLLFSALIRQITAPPPASTTSPAAEEPMDLDDRTPPPEMPAPKAPSGSSSARHPCIVSRLTSRECGNIKNAMRSLIAGFIGNAPEMLDDDEDEDGPAIVTSKLKSATLVPEDMQNLTAWFAHRYRQEGAEKEEPTLVVLLEDLEGMDGKVLGLMLETLSRYVSKLPIVFLLGVATSADALNQVLWRGVTNLLETATFFVEPGIATFNALMRGLFIDWEAPLALGPKAFAYLLNTFEDTHHSIDATISALQSLYMTHIRSRNQGLVLYPVSMDVLEQLPDKIFSTLLKLPSLQAANPEGENAEVVAMLKANDGEDEGEDFMRGIEECRRLRSAWQNDRRVGVEVFETMMEYWEKRWSTEKVLLALEEGKLSSFSDELCGMVLQSTSAKLPRFLALLITRLTALLDLDPSLSLEPTLAPESTSSEALSEAGTPFPEKASPASTLHEFLTTSHEELVTLLAKPKPSGRNNLVNENVPGAELMHAASSLTEGDREFTRLAKEVSETLKSHLRRAFRPSSSLLLHEVWFSDDIHPFKRFHPAFLPSFQRTFRSADASYATGPAADAAPVPTAENDNAEVAPPPSSSPEKGKSKKSKGKGKEKELAEGGILGGGPSLDVAVAYRLYKETGKTINLGDWWNAFDTAAWDEEQAEAEGAPNGLGKKRRRGGSEEGTEDGDSEEDDEEEDAQVRKQARFLRALGDLGYVGFIQPTSRKPEHVLKSVF</sequence>
<dbReference type="CDD" id="cd20704">
    <property type="entry name" value="Orc3"/>
    <property type="match status" value="1"/>
</dbReference>
<evidence type="ECO:0000256" key="6">
    <source>
        <dbReference type="SAM" id="MobiDB-lite"/>
    </source>
</evidence>